<dbReference type="Gene3D" id="3.30.565.10">
    <property type="entry name" value="Histidine kinase-like ATPase, C-terminal domain"/>
    <property type="match status" value="1"/>
</dbReference>
<sequence length="472" mass="49314">MSTATPSGDAVGSPPAAAAPPAGEAPSTSASSDVRASAQAVVAPRSALRPVTERMMPLLQVLALICLGFVAAEAAMYIPDPGAEGARAARIFTAILVGGWVVIAGCWAVRARTRSRRLRVALAVVVLVLAVPLTLYGTLGLVFPVLILALALLVLDVSRRAGAIGWAVMALVPPILLIATGAGAYQVATSLFGVGSLEGFGFALGLLWRSHEERGETDRRLLAERDEAVGRLEQAMERLRRAADTEKELVLADERTRAARDLHDGLGHRLTLIAMSLEFAERMRERDPETAWAEVGTARGTATEAMDQMRTWVRALSPVRDADATGLAAFDAIAESFRGTGLDVTVARHGDAASVELEEDASLLLYRTVQEGLTNALRHGRARHVAIDVDARACAGTSGAGGVTVTMTSDLDAAARDSTPVGPLPRGFGLRGLAGRAAALGGSASARRVDDDVVLTVRVPVAAPSEPARGEP</sequence>
<dbReference type="GO" id="GO:0000155">
    <property type="term" value="F:phosphorelay sensor kinase activity"/>
    <property type="evidence" value="ECO:0007669"/>
    <property type="project" value="InterPro"/>
</dbReference>
<dbReference type="AlphaFoldDB" id="A0A1X6X7S4"/>
<dbReference type="GO" id="GO:0046983">
    <property type="term" value="F:protein dimerization activity"/>
    <property type="evidence" value="ECO:0007669"/>
    <property type="project" value="InterPro"/>
</dbReference>
<evidence type="ECO:0000256" key="11">
    <source>
        <dbReference type="SAM" id="Phobius"/>
    </source>
</evidence>
<keyword evidence="4" id="KW-0808">Transferase</keyword>
<dbReference type="GO" id="GO:0016020">
    <property type="term" value="C:membrane"/>
    <property type="evidence" value="ECO:0007669"/>
    <property type="project" value="InterPro"/>
</dbReference>
<keyword evidence="6 13" id="KW-0418">Kinase</keyword>
<proteinExistence type="predicted"/>
<dbReference type="OrthoDB" id="5241784at2"/>
<dbReference type="InterPro" id="IPR036890">
    <property type="entry name" value="HATPase_C_sf"/>
</dbReference>
<keyword evidence="3" id="KW-0597">Phosphoprotein</keyword>
<dbReference type="Proteomes" id="UP000195981">
    <property type="component" value="Unassembled WGS sequence"/>
</dbReference>
<feature type="coiled-coil region" evidence="9">
    <location>
        <begin position="222"/>
        <end position="249"/>
    </location>
</feature>
<evidence type="ECO:0000256" key="2">
    <source>
        <dbReference type="ARBA" id="ARBA00012438"/>
    </source>
</evidence>
<feature type="transmembrane region" description="Helical" evidence="11">
    <location>
        <begin position="164"/>
        <end position="185"/>
    </location>
</feature>
<feature type="transmembrane region" description="Helical" evidence="11">
    <location>
        <begin position="191"/>
        <end position="210"/>
    </location>
</feature>
<dbReference type="RefSeq" id="WP_159458084.1">
    <property type="nucleotide sequence ID" value="NZ_FWFG01000108.1"/>
</dbReference>
<evidence type="ECO:0000256" key="7">
    <source>
        <dbReference type="ARBA" id="ARBA00022840"/>
    </source>
</evidence>
<evidence type="ECO:0000256" key="1">
    <source>
        <dbReference type="ARBA" id="ARBA00000085"/>
    </source>
</evidence>
<dbReference type="PANTHER" id="PTHR24421:SF10">
    <property type="entry name" value="NITRATE_NITRITE SENSOR PROTEIN NARQ"/>
    <property type="match status" value="1"/>
</dbReference>
<keyword evidence="9" id="KW-0175">Coiled coil</keyword>
<evidence type="ECO:0000313" key="14">
    <source>
        <dbReference type="Proteomes" id="UP000195981"/>
    </source>
</evidence>
<evidence type="ECO:0000256" key="5">
    <source>
        <dbReference type="ARBA" id="ARBA00022741"/>
    </source>
</evidence>
<keyword evidence="5" id="KW-0547">Nucleotide-binding</keyword>
<name>A0A1X6X7S4_9MICO</name>
<organism evidence="13 14">
    <name type="scientific">Brachybacterium nesterenkovii</name>
    <dbReference type="NCBI Taxonomy" id="47847"/>
    <lineage>
        <taxon>Bacteria</taxon>
        <taxon>Bacillati</taxon>
        <taxon>Actinomycetota</taxon>
        <taxon>Actinomycetes</taxon>
        <taxon>Micrococcales</taxon>
        <taxon>Dermabacteraceae</taxon>
        <taxon>Brachybacterium</taxon>
    </lineage>
</organism>
<feature type="transmembrane region" description="Helical" evidence="11">
    <location>
        <begin position="58"/>
        <end position="79"/>
    </location>
</feature>
<dbReference type="Pfam" id="PF07730">
    <property type="entry name" value="HisKA_3"/>
    <property type="match status" value="1"/>
</dbReference>
<keyword evidence="11" id="KW-0472">Membrane</keyword>
<gene>
    <name evidence="13" type="ORF">FM110_12365</name>
</gene>
<keyword evidence="11" id="KW-0812">Transmembrane</keyword>
<dbReference type="EMBL" id="FWFG01000108">
    <property type="protein sequence ID" value="SLM95170.1"/>
    <property type="molecule type" value="Genomic_DNA"/>
</dbReference>
<keyword evidence="14" id="KW-1185">Reference proteome</keyword>
<comment type="catalytic activity">
    <reaction evidence="1">
        <text>ATP + protein L-histidine = ADP + protein N-phospho-L-histidine.</text>
        <dbReference type="EC" id="2.7.13.3"/>
    </reaction>
</comment>
<dbReference type="PANTHER" id="PTHR24421">
    <property type="entry name" value="NITRATE/NITRITE SENSOR PROTEIN NARX-RELATED"/>
    <property type="match status" value="1"/>
</dbReference>
<protein>
    <recommendedName>
        <fullName evidence="2">histidine kinase</fullName>
        <ecNumber evidence="2">2.7.13.3</ecNumber>
    </recommendedName>
</protein>
<dbReference type="GO" id="GO:0005524">
    <property type="term" value="F:ATP binding"/>
    <property type="evidence" value="ECO:0007669"/>
    <property type="project" value="UniProtKB-KW"/>
</dbReference>
<feature type="region of interest" description="Disordered" evidence="10">
    <location>
        <begin position="1"/>
        <end position="32"/>
    </location>
</feature>
<dbReference type="EC" id="2.7.13.3" evidence="2"/>
<evidence type="ECO:0000259" key="12">
    <source>
        <dbReference type="Pfam" id="PF07730"/>
    </source>
</evidence>
<evidence type="ECO:0000256" key="9">
    <source>
        <dbReference type="SAM" id="Coils"/>
    </source>
</evidence>
<feature type="domain" description="Signal transduction histidine kinase subgroup 3 dimerisation and phosphoacceptor" evidence="12">
    <location>
        <begin position="254"/>
        <end position="319"/>
    </location>
</feature>
<keyword evidence="11" id="KW-1133">Transmembrane helix</keyword>
<evidence type="ECO:0000313" key="13">
    <source>
        <dbReference type="EMBL" id="SLM95170.1"/>
    </source>
</evidence>
<evidence type="ECO:0000256" key="10">
    <source>
        <dbReference type="SAM" id="MobiDB-lite"/>
    </source>
</evidence>
<feature type="transmembrane region" description="Helical" evidence="11">
    <location>
        <begin position="91"/>
        <end position="109"/>
    </location>
</feature>
<feature type="transmembrane region" description="Helical" evidence="11">
    <location>
        <begin position="141"/>
        <end position="157"/>
    </location>
</feature>
<dbReference type="Gene3D" id="1.20.5.1930">
    <property type="match status" value="1"/>
</dbReference>
<evidence type="ECO:0000256" key="4">
    <source>
        <dbReference type="ARBA" id="ARBA00022679"/>
    </source>
</evidence>
<dbReference type="InterPro" id="IPR050482">
    <property type="entry name" value="Sensor_HK_TwoCompSys"/>
</dbReference>
<keyword evidence="8" id="KW-0902">Two-component regulatory system</keyword>
<keyword evidence="7" id="KW-0067">ATP-binding</keyword>
<reference evidence="13 14" key="1">
    <citation type="submission" date="2017-02" db="EMBL/GenBank/DDBJ databases">
        <authorList>
            <person name="Peterson S.W."/>
        </authorList>
    </citation>
    <scope>NUCLEOTIDE SEQUENCE [LARGE SCALE GENOMIC DNA]</scope>
    <source>
        <strain evidence="13 14">CIP104813</strain>
    </source>
</reference>
<evidence type="ECO:0000256" key="8">
    <source>
        <dbReference type="ARBA" id="ARBA00023012"/>
    </source>
</evidence>
<dbReference type="InterPro" id="IPR011712">
    <property type="entry name" value="Sig_transdc_His_kin_sub3_dim/P"/>
</dbReference>
<accession>A0A1X6X7S4</accession>
<evidence type="ECO:0000256" key="6">
    <source>
        <dbReference type="ARBA" id="ARBA00022777"/>
    </source>
</evidence>
<evidence type="ECO:0000256" key="3">
    <source>
        <dbReference type="ARBA" id="ARBA00022553"/>
    </source>
</evidence>